<accession>A0A915DVW7</accession>
<dbReference type="Proteomes" id="UP000887574">
    <property type="component" value="Unplaced"/>
</dbReference>
<dbReference type="WBParaSite" id="jg24228">
    <property type="protein sequence ID" value="jg24228"/>
    <property type="gene ID" value="jg24228"/>
</dbReference>
<dbReference type="AlphaFoldDB" id="A0A915DVW7"/>
<organism evidence="2 3">
    <name type="scientific">Ditylenchus dipsaci</name>
    <dbReference type="NCBI Taxonomy" id="166011"/>
    <lineage>
        <taxon>Eukaryota</taxon>
        <taxon>Metazoa</taxon>
        <taxon>Ecdysozoa</taxon>
        <taxon>Nematoda</taxon>
        <taxon>Chromadorea</taxon>
        <taxon>Rhabditida</taxon>
        <taxon>Tylenchina</taxon>
        <taxon>Tylenchomorpha</taxon>
        <taxon>Sphaerularioidea</taxon>
        <taxon>Anguinidae</taxon>
        <taxon>Anguininae</taxon>
        <taxon>Ditylenchus</taxon>
    </lineage>
</organism>
<evidence type="ECO:0000313" key="3">
    <source>
        <dbReference type="WBParaSite" id="jg24228"/>
    </source>
</evidence>
<protein>
    <submittedName>
        <fullName evidence="3">Uncharacterized protein</fullName>
    </submittedName>
</protein>
<evidence type="ECO:0000256" key="1">
    <source>
        <dbReference type="SAM" id="Coils"/>
    </source>
</evidence>
<evidence type="ECO:0000313" key="2">
    <source>
        <dbReference type="Proteomes" id="UP000887574"/>
    </source>
</evidence>
<keyword evidence="2" id="KW-1185">Reference proteome</keyword>
<feature type="coiled-coil region" evidence="1">
    <location>
        <begin position="294"/>
        <end position="321"/>
    </location>
</feature>
<sequence length="346" mass="39071">MGTFKNDQDRAIELYGDAAKPFQEAIQQCAFVYAKKFLAERLPSSDFAPIISVDLSRLLFSLIICVEQVKSIDVKTVVLECVEQKNLYEKSMGIELKIESKKDRTLGTVKVDAKARSYSHTFNAAIKMGYDKIFGLGGGYAHNRGITTTKGSNTEDKQCISFTSSITSRSEVPKGFKGVLAAHKIRRKHTESSKAKIVCSGMAFCSASKFEEKITQFRELDVGELCNEVSGEFDSDALIRFAIVEDKQLYWIDEAEISWEEELHKFHFELKALTKEVIPERRISHQTFMLQSKVDALETDNTALETEKAAWEIEKEKLLVEIAGLKKMPENKHGQNAEKDEENVDN</sequence>
<reference evidence="3" key="1">
    <citation type="submission" date="2022-11" db="UniProtKB">
        <authorList>
            <consortium name="WormBaseParasite"/>
        </authorList>
    </citation>
    <scope>IDENTIFICATION</scope>
</reference>
<keyword evidence="1" id="KW-0175">Coiled coil</keyword>
<name>A0A915DVW7_9BILA</name>
<proteinExistence type="predicted"/>